<sequence length="244" mass="27508">MKFLGYWTQIRQGRREAYNALARLTTAQTCGNAMWITTSSKAEGLTCFMESDRNLILVTNDIICSEDGVDSSIIPAKVNILRSRSRMSYPGHCKLLLERYGTTIPIQLKHTLCEDEHGSKFLSSDLYVNDWLKVKHRQGIVQHESAGSSTPSTFYDGKLQDDLVHALRLNCPSILIRWASRHRNWPTPNVVKEVVSLGALVTPVGIEGSDYEHVEWRICFNSGVNVLVNNLSDAQVKLYGLLKR</sequence>
<evidence type="ECO:0000313" key="2">
    <source>
        <dbReference type="Proteomes" id="UP000828390"/>
    </source>
</evidence>
<proteinExistence type="predicted"/>
<accession>A0A9D4GPT4</accession>
<reference evidence="1" key="1">
    <citation type="journal article" date="2019" name="bioRxiv">
        <title>The Genome of the Zebra Mussel, Dreissena polymorpha: A Resource for Invasive Species Research.</title>
        <authorList>
            <person name="McCartney M.A."/>
            <person name="Auch B."/>
            <person name="Kono T."/>
            <person name="Mallez S."/>
            <person name="Zhang Y."/>
            <person name="Obille A."/>
            <person name="Becker A."/>
            <person name="Abrahante J.E."/>
            <person name="Garbe J."/>
            <person name="Badalamenti J.P."/>
            <person name="Herman A."/>
            <person name="Mangelson H."/>
            <person name="Liachko I."/>
            <person name="Sullivan S."/>
            <person name="Sone E.D."/>
            <person name="Koren S."/>
            <person name="Silverstein K.A.T."/>
            <person name="Beckman K.B."/>
            <person name="Gohl D.M."/>
        </authorList>
    </citation>
    <scope>NUCLEOTIDE SEQUENCE</scope>
    <source>
        <strain evidence="1">Duluth1</strain>
        <tissue evidence="1">Whole animal</tissue>
    </source>
</reference>
<dbReference type="AlphaFoldDB" id="A0A9D4GPT4"/>
<dbReference type="EMBL" id="JAIWYP010000005">
    <property type="protein sequence ID" value="KAH3819538.1"/>
    <property type="molecule type" value="Genomic_DNA"/>
</dbReference>
<keyword evidence="2" id="KW-1185">Reference proteome</keyword>
<evidence type="ECO:0000313" key="1">
    <source>
        <dbReference type="EMBL" id="KAH3819538.1"/>
    </source>
</evidence>
<dbReference type="Proteomes" id="UP000828390">
    <property type="component" value="Unassembled WGS sequence"/>
</dbReference>
<organism evidence="1 2">
    <name type="scientific">Dreissena polymorpha</name>
    <name type="common">Zebra mussel</name>
    <name type="synonym">Mytilus polymorpha</name>
    <dbReference type="NCBI Taxonomy" id="45954"/>
    <lineage>
        <taxon>Eukaryota</taxon>
        <taxon>Metazoa</taxon>
        <taxon>Spiralia</taxon>
        <taxon>Lophotrochozoa</taxon>
        <taxon>Mollusca</taxon>
        <taxon>Bivalvia</taxon>
        <taxon>Autobranchia</taxon>
        <taxon>Heteroconchia</taxon>
        <taxon>Euheterodonta</taxon>
        <taxon>Imparidentia</taxon>
        <taxon>Neoheterodontei</taxon>
        <taxon>Myida</taxon>
        <taxon>Dreissenoidea</taxon>
        <taxon>Dreissenidae</taxon>
        <taxon>Dreissena</taxon>
    </lineage>
</organism>
<name>A0A9D4GPT4_DREPO</name>
<protein>
    <submittedName>
        <fullName evidence="1">Uncharacterized protein</fullName>
    </submittedName>
</protein>
<reference evidence="1" key="2">
    <citation type="submission" date="2020-11" db="EMBL/GenBank/DDBJ databases">
        <authorList>
            <person name="McCartney M.A."/>
            <person name="Auch B."/>
            <person name="Kono T."/>
            <person name="Mallez S."/>
            <person name="Becker A."/>
            <person name="Gohl D.M."/>
            <person name="Silverstein K.A.T."/>
            <person name="Koren S."/>
            <person name="Bechman K.B."/>
            <person name="Herman A."/>
            <person name="Abrahante J.E."/>
            <person name="Garbe J."/>
        </authorList>
    </citation>
    <scope>NUCLEOTIDE SEQUENCE</scope>
    <source>
        <strain evidence="1">Duluth1</strain>
        <tissue evidence="1">Whole animal</tissue>
    </source>
</reference>
<comment type="caution">
    <text evidence="1">The sequence shown here is derived from an EMBL/GenBank/DDBJ whole genome shotgun (WGS) entry which is preliminary data.</text>
</comment>
<gene>
    <name evidence="1" type="ORF">DPMN_121276</name>
</gene>